<protein>
    <recommendedName>
        <fullName evidence="2">DUF3739 domain-containing protein</fullName>
    </recommendedName>
</protein>
<evidence type="ECO:0000313" key="3">
    <source>
        <dbReference type="EMBL" id="QCI79951.1"/>
    </source>
</evidence>
<accession>A0A4D7C4G2</accession>
<proteinExistence type="predicted"/>
<gene>
    <name evidence="3" type="ORF">E6W36_11840</name>
</gene>
<dbReference type="Pfam" id="PF12545">
    <property type="entry name" value="DUF3739"/>
    <property type="match status" value="1"/>
</dbReference>
<evidence type="ECO:0000256" key="1">
    <source>
        <dbReference type="SAM" id="MobiDB-lite"/>
    </source>
</evidence>
<feature type="domain" description="DUF3739" evidence="2">
    <location>
        <begin position="2"/>
        <end position="108"/>
    </location>
</feature>
<dbReference type="EMBL" id="CP039704">
    <property type="protein sequence ID" value="QCI79951.1"/>
    <property type="molecule type" value="Genomic_DNA"/>
</dbReference>
<reference evidence="4" key="1">
    <citation type="submission" date="2019-04" db="EMBL/GenBank/DDBJ databases">
        <title>Complete genome sequence of Sphingomonas sp. W1-2-3.</title>
        <authorList>
            <person name="Im W.T."/>
        </authorList>
    </citation>
    <scope>NUCLEOTIDE SEQUENCE [LARGE SCALE GENOMIC DNA]</scope>
    <source>
        <strain evidence="4">W1-2-3</strain>
    </source>
</reference>
<evidence type="ECO:0000259" key="2">
    <source>
        <dbReference type="Pfam" id="PF12545"/>
    </source>
</evidence>
<organism evidence="3 4">
    <name type="scientific">Hankyongella ginsenosidimutans</name>
    <dbReference type="NCBI Taxonomy" id="1763828"/>
    <lineage>
        <taxon>Bacteria</taxon>
        <taxon>Pseudomonadati</taxon>
        <taxon>Pseudomonadota</taxon>
        <taxon>Alphaproteobacteria</taxon>
        <taxon>Sphingomonadales</taxon>
        <taxon>Sphingomonadaceae</taxon>
        <taxon>Hankyongella</taxon>
    </lineage>
</organism>
<evidence type="ECO:0000313" key="4">
    <source>
        <dbReference type="Proteomes" id="UP000298714"/>
    </source>
</evidence>
<dbReference type="Proteomes" id="UP000298714">
    <property type="component" value="Chromosome"/>
</dbReference>
<name>A0A4D7C4G2_9SPHN</name>
<keyword evidence="4" id="KW-1185">Reference proteome</keyword>
<dbReference type="AlphaFoldDB" id="A0A4D7C4G2"/>
<dbReference type="InterPro" id="IPR021026">
    <property type="entry name" value="Filamn_hemagglutn_DUF3739"/>
</dbReference>
<feature type="region of interest" description="Disordered" evidence="1">
    <location>
        <begin position="154"/>
        <end position="192"/>
    </location>
</feature>
<dbReference type="KEGG" id="hgn:E6W36_11840"/>
<sequence length="192" mass="18932">MVLWSSGGNLNAGQGPRSAASFPPVQVLVDENAFSELNVAGAISGAGIAGFQPSPDVQAPNVFLIAPLGTVDAGEAGIRVAGNLFVSAQAVANAENISVGGSAVGVPAAAAVDAGANAAASAASAAANAAVTEQANRAGGRGTAQSRITVDVIGFSGDDEDDDPASAAAPTARRTVRQRPEDQSDRSMPLFY</sequence>